<evidence type="ECO:0000313" key="1">
    <source>
        <dbReference type="EMBL" id="KAJ1364061.1"/>
    </source>
</evidence>
<dbReference type="EMBL" id="JAHQIW010004869">
    <property type="protein sequence ID" value="KAJ1364061.1"/>
    <property type="molecule type" value="Genomic_DNA"/>
</dbReference>
<name>A0AAD5QXJ4_PARTN</name>
<gene>
    <name evidence="1" type="ORF">KIN20_024058</name>
</gene>
<dbReference type="Proteomes" id="UP001196413">
    <property type="component" value="Unassembled WGS sequence"/>
</dbReference>
<accession>A0AAD5QXJ4</accession>
<organism evidence="1 2">
    <name type="scientific">Parelaphostrongylus tenuis</name>
    <name type="common">Meningeal worm</name>
    <dbReference type="NCBI Taxonomy" id="148309"/>
    <lineage>
        <taxon>Eukaryota</taxon>
        <taxon>Metazoa</taxon>
        <taxon>Ecdysozoa</taxon>
        <taxon>Nematoda</taxon>
        <taxon>Chromadorea</taxon>
        <taxon>Rhabditida</taxon>
        <taxon>Rhabditina</taxon>
        <taxon>Rhabditomorpha</taxon>
        <taxon>Strongyloidea</taxon>
        <taxon>Metastrongylidae</taxon>
        <taxon>Parelaphostrongylus</taxon>
    </lineage>
</organism>
<evidence type="ECO:0000313" key="2">
    <source>
        <dbReference type="Proteomes" id="UP001196413"/>
    </source>
</evidence>
<comment type="caution">
    <text evidence="1">The sequence shown here is derived from an EMBL/GenBank/DDBJ whole genome shotgun (WGS) entry which is preliminary data.</text>
</comment>
<protein>
    <submittedName>
        <fullName evidence="1">Uncharacterized protein</fullName>
    </submittedName>
</protein>
<reference evidence="1" key="1">
    <citation type="submission" date="2021-06" db="EMBL/GenBank/DDBJ databases">
        <title>Parelaphostrongylus tenuis whole genome reference sequence.</title>
        <authorList>
            <person name="Garwood T.J."/>
            <person name="Larsen P.A."/>
            <person name="Fountain-Jones N.M."/>
            <person name="Garbe J.R."/>
            <person name="Macchietto M.G."/>
            <person name="Kania S.A."/>
            <person name="Gerhold R.W."/>
            <person name="Richards J.E."/>
            <person name="Wolf T.M."/>
        </authorList>
    </citation>
    <scope>NUCLEOTIDE SEQUENCE</scope>
    <source>
        <strain evidence="1">MNPRO001-30</strain>
        <tissue evidence="1">Meninges</tissue>
    </source>
</reference>
<keyword evidence="2" id="KW-1185">Reference proteome</keyword>
<sequence>MRSNSGGLDGAPDARDVHGRDIQSTCSAYSGYAHADDGHGGGTDFISDSSYRHRATNISANCRS</sequence>
<proteinExistence type="predicted"/>
<dbReference type="AlphaFoldDB" id="A0AAD5QXJ4"/>